<dbReference type="FunFam" id="3.30.420.40:FF:000004">
    <property type="entry name" value="Molecular chaperone DnaK"/>
    <property type="match status" value="1"/>
</dbReference>
<accession>A0A811MDS8</accession>
<dbReference type="SUPFAM" id="SSF100920">
    <property type="entry name" value="Heat shock protein 70kD (HSP70), peptide-binding domain"/>
    <property type="match status" value="1"/>
</dbReference>
<protein>
    <submittedName>
        <fullName evidence="5">Uncharacterized protein</fullName>
    </submittedName>
</protein>
<dbReference type="GO" id="GO:0009408">
    <property type="term" value="P:response to heat"/>
    <property type="evidence" value="ECO:0007669"/>
    <property type="project" value="UniProtKB-ARBA"/>
</dbReference>
<evidence type="ECO:0000313" key="6">
    <source>
        <dbReference type="Proteomes" id="UP000604825"/>
    </source>
</evidence>
<dbReference type="Gene3D" id="3.30.420.40">
    <property type="match status" value="4"/>
</dbReference>
<dbReference type="Gene3D" id="2.60.34.10">
    <property type="entry name" value="Substrate Binding Domain Of DNAk, Chain A, domain 1"/>
    <property type="match status" value="1"/>
</dbReference>
<evidence type="ECO:0000256" key="3">
    <source>
        <dbReference type="RuleBase" id="RU003322"/>
    </source>
</evidence>
<keyword evidence="2 3" id="KW-0067">ATP-binding</keyword>
<organism evidence="5 6">
    <name type="scientific">Miscanthus lutarioriparius</name>
    <dbReference type="NCBI Taxonomy" id="422564"/>
    <lineage>
        <taxon>Eukaryota</taxon>
        <taxon>Viridiplantae</taxon>
        <taxon>Streptophyta</taxon>
        <taxon>Embryophyta</taxon>
        <taxon>Tracheophyta</taxon>
        <taxon>Spermatophyta</taxon>
        <taxon>Magnoliopsida</taxon>
        <taxon>Liliopsida</taxon>
        <taxon>Poales</taxon>
        <taxon>Poaceae</taxon>
        <taxon>PACMAD clade</taxon>
        <taxon>Panicoideae</taxon>
        <taxon>Andropogonodae</taxon>
        <taxon>Andropogoneae</taxon>
        <taxon>Saccharinae</taxon>
        <taxon>Miscanthus</taxon>
    </lineage>
</organism>
<feature type="region of interest" description="Disordered" evidence="4">
    <location>
        <begin position="533"/>
        <end position="570"/>
    </location>
</feature>
<dbReference type="PROSITE" id="PS00329">
    <property type="entry name" value="HSP70_2"/>
    <property type="match status" value="1"/>
</dbReference>
<dbReference type="PROSITE" id="PS00297">
    <property type="entry name" value="HSP70_1"/>
    <property type="match status" value="1"/>
</dbReference>
<comment type="caution">
    <text evidence="5">The sequence shown here is derived from an EMBL/GenBank/DDBJ whole genome shotgun (WGS) entry which is preliminary data.</text>
</comment>
<dbReference type="Gene3D" id="3.30.30.30">
    <property type="match status" value="1"/>
</dbReference>
<proteinExistence type="inferred from homology"/>
<dbReference type="PANTHER" id="PTHR19375">
    <property type="entry name" value="HEAT SHOCK PROTEIN 70KDA"/>
    <property type="match status" value="1"/>
</dbReference>
<dbReference type="InterPro" id="IPR043129">
    <property type="entry name" value="ATPase_NBD"/>
</dbReference>
<comment type="similarity">
    <text evidence="3">Belongs to the heat shock protein 70 family.</text>
</comment>
<dbReference type="InterPro" id="IPR018181">
    <property type="entry name" value="Heat_shock_70_CS"/>
</dbReference>
<evidence type="ECO:0000256" key="2">
    <source>
        <dbReference type="ARBA" id="ARBA00022840"/>
    </source>
</evidence>
<dbReference type="GO" id="GO:0005524">
    <property type="term" value="F:ATP binding"/>
    <property type="evidence" value="ECO:0007669"/>
    <property type="project" value="UniProtKB-KW"/>
</dbReference>
<dbReference type="Proteomes" id="UP000604825">
    <property type="component" value="Unassembled WGS sequence"/>
</dbReference>
<feature type="compositionally biased region" description="Acidic residues" evidence="4">
    <location>
        <begin position="561"/>
        <end position="570"/>
    </location>
</feature>
<dbReference type="PRINTS" id="PR00301">
    <property type="entry name" value="HEATSHOCK70"/>
</dbReference>
<dbReference type="FunFam" id="3.30.30.30:FF:000003">
    <property type="entry name" value="Heat shock protein 9"/>
    <property type="match status" value="1"/>
</dbReference>
<keyword evidence="1 3" id="KW-0547">Nucleotide-binding</keyword>
<dbReference type="InterPro" id="IPR013126">
    <property type="entry name" value="Hsp_70_fam"/>
</dbReference>
<dbReference type="InterPro" id="IPR029048">
    <property type="entry name" value="HSP70_C_sf"/>
</dbReference>
<dbReference type="AlphaFoldDB" id="A0A811MDS8"/>
<gene>
    <name evidence="5" type="ORF">NCGR_LOCUS3400</name>
</gene>
<dbReference type="FunFam" id="1.20.1270.10:FF:000001">
    <property type="entry name" value="Molecular chaperone DnaK"/>
    <property type="match status" value="1"/>
</dbReference>
<sequence length="570" mass="60617">MAASLLLRAVRRRELASPLGSLGASLQSTCAANVCSKWGNFARPFSAKAAGNEVIGIDLGTTNSCVAVMEGKNPKVIENAEGARTTPSVVAFTQKGERLVGTPAKRQAVTNPQNTFFGTKRMIGRRFDDPQTQKEMKMVPFKIVKAPNGDAWVETTDGKQYSPSQVGAFVLTKMKETAESYLGKSVSKAVITVPAYFNDAQRQATKDAGRIACLDVERIINEPTAAALSYGMNNKEGLIAVFDLGGGTFDISILEISNGVFEDAGISTKEVDEVLLVGGMTRVPKVQEVVSEIFGKSPSKGVNPDEAVAMGAAIQGGILRGDVKELLLLDVTPLSLGIETLGGIFTRLINRNTTIPTKKSQVFSTAADNQTQVGIRVLQGEREMAADNKVLGEFDLVGIPPAPRGLPQIEVAFDIDANGIVTVSAKDKATGKEQNITIRSSGGLSEADIQKMVQEAELHAQKDQERKALIDIRNNADTTIYSIEKSLGEYRDKIPAEVASEIEAAIADLRQEMASDDIEKIKAKLEAANKAVSKIGQHMSGGGSGSSQSGSGPQGGGDQAPEAEYEEVKK</sequence>
<dbReference type="FunFam" id="2.60.34.10:FF:000014">
    <property type="entry name" value="Chaperone protein DnaK HSP70"/>
    <property type="match status" value="1"/>
</dbReference>
<evidence type="ECO:0000256" key="4">
    <source>
        <dbReference type="SAM" id="MobiDB-lite"/>
    </source>
</evidence>
<dbReference type="GO" id="GO:0140662">
    <property type="term" value="F:ATP-dependent protein folding chaperone"/>
    <property type="evidence" value="ECO:0007669"/>
    <property type="project" value="InterPro"/>
</dbReference>
<name>A0A811MDS8_9POAL</name>
<dbReference type="OrthoDB" id="2401965at2759"/>
<dbReference type="SUPFAM" id="SSF53067">
    <property type="entry name" value="Actin-like ATPase domain"/>
    <property type="match status" value="2"/>
</dbReference>
<dbReference type="InterPro" id="IPR029047">
    <property type="entry name" value="HSP70_peptide-bd_sf"/>
</dbReference>
<evidence type="ECO:0000256" key="1">
    <source>
        <dbReference type="ARBA" id="ARBA00022741"/>
    </source>
</evidence>
<evidence type="ECO:0000313" key="5">
    <source>
        <dbReference type="EMBL" id="CAD6205569.1"/>
    </source>
</evidence>
<dbReference type="Pfam" id="PF00012">
    <property type="entry name" value="HSP70"/>
    <property type="match status" value="1"/>
</dbReference>
<reference evidence="5" key="1">
    <citation type="submission" date="2020-10" db="EMBL/GenBank/DDBJ databases">
        <authorList>
            <person name="Han B."/>
            <person name="Lu T."/>
            <person name="Zhao Q."/>
            <person name="Huang X."/>
            <person name="Zhao Y."/>
        </authorList>
    </citation>
    <scope>NUCLEOTIDE SEQUENCE</scope>
</reference>
<keyword evidence="6" id="KW-1185">Reference proteome</keyword>
<dbReference type="Gene3D" id="1.20.1270.10">
    <property type="match status" value="1"/>
</dbReference>
<dbReference type="EMBL" id="CAJGYO010000001">
    <property type="protein sequence ID" value="CAD6205569.1"/>
    <property type="molecule type" value="Genomic_DNA"/>
</dbReference>
<dbReference type="PROSITE" id="PS01036">
    <property type="entry name" value="HSP70_3"/>
    <property type="match status" value="1"/>
</dbReference>